<keyword evidence="4" id="KW-1185">Reference proteome</keyword>
<organism evidence="3 4">
    <name type="scientific">Brevibacterium epidermidis</name>
    <dbReference type="NCBI Taxonomy" id="1698"/>
    <lineage>
        <taxon>Bacteria</taxon>
        <taxon>Bacillati</taxon>
        <taxon>Actinomycetota</taxon>
        <taxon>Actinomycetes</taxon>
        <taxon>Micrococcales</taxon>
        <taxon>Brevibacteriaceae</taxon>
        <taxon>Brevibacterium</taxon>
    </lineage>
</organism>
<proteinExistence type="predicted"/>
<dbReference type="EMBL" id="JBGBYS010000003">
    <property type="protein sequence ID" value="MEY9257716.1"/>
    <property type="molecule type" value="Genomic_DNA"/>
</dbReference>
<dbReference type="RefSeq" id="WP_370035081.1">
    <property type="nucleotide sequence ID" value="NZ_JBGBYS010000003.1"/>
</dbReference>
<feature type="coiled-coil region" evidence="1">
    <location>
        <begin position="64"/>
        <end position="91"/>
    </location>
</feature>
<evidence type="ECO:0000256" key="2">
    <source>
        <dbReference type="SAM" id="MobiDB-lite"/>
    </source>
</evidence>
<feature type="region of interest" description="Disordered" evidence="2">
    <location>
        <begin position="146"/>
        <end position="194"/>
    </location>
</feature>
<gene>
    <name evidence="3" type="ORF">ABH903_000726</name>
</gene>
<sequence length="194" mass="21621">MSVPIGILFDMVRKVTPAQFKAAVNKMQRQQKQAVDKYNREARRHNAAVKKAVGDYNREVRAYNAKARAHNAHVRNQRRRLEQEIRRLNSRPAARTFVTYRSSVETLAHTYTETEESLAGRTVSPAGRDLLDRGSEEAANSAYLLNAMDGDGATEEGPSYGRCSTPTSRHSGASRPSPSPDPSSSEHLSQEKPR</sequence>
<feature type="compositionally biased region" description="Low complexity" evidence="2">
    <location>
        <begin position="171"/>
        <end position="187"/>
    </location>
</feature>
<keyword evidence="1" id="KW-0175">Coiled coil</keyword>
<evidence type="ECO:0000313" key="3">
    <source>
        <dbReference type="EMBL" id="MEY9257716.1"/>
    </source>
</evidence>
<accession>A0ABV4EGS9</accession>
<reference evidence="3 4" key="1">
    <citation type="submission" date="2024-07" db="EMBL/GenBank/DDBJ databases">
        <title>Mealworm larvae gut microbial communities from Newark, Delaware, USA.</title>
        <authorList>
            <person name="Blenner M."/>
        </authorList>
    </citation>
    <scope>NUCLEOTIDE SEQUENCE [LARGE SCALE GENOMIC DNA]</scope>
    <source>
        <strain evidence="3 4">UD i117</strain>
    </source>
</reference>
<evidence type="ECO:0000313" key="4">
    <source>
        <dbReference type="Proteomes" id="UP001565435"/>
    </source>
</evidence>
<name>A0ABV4EGS9_BREEP</name>
<protein>
    <submittedName>
        <fullName evidence="3">Uncharacterized protein</fullName>
    </submittedName>
</protein>
<dbReference type="Proteomes" id="UP001565435">
    <property type="component" value="Unassembled WGS sequence"/>
</dbReference>
<evidence type="ECO:0000256" key="1">
    <source>
        <dbReference type="SAM" id="Coils"/>
    </source>
</evidence>
<comment type="caution">
    <text evidence="3">The sequence shown here is derived from an EMBL/GenBank/DDBJ whole genome shotgun (WGS) entry which is preliminary data.</text>
</comment>